<evidence type="ECO:0000256" key="1">
    <source>
        <dbReference type="ARBA" id="ARBA00004236"/>
    </source>
</evidence>
<dbReference type="GO" id="GO:0016339">
    <property type="term" value="P:calcium-dependent cell-cell adhesion via plasma membrane cell adhesion molecules"/>
    <property type="evidence" value="ECO:0007669"/>
    <property type="project" value="TreeGrafter"/>
</dbReference>
<dbReference type="PROSITE" id="PS50268">
    <property type="entry name" value="CADHERIN_2"/>
    <property type="match status" value="4"/>
</dbReference>
<dbReference type="InterPro" id="IPR002126">
    <property type="entry name" value="Cadherin-like_dom"/>
</dbReference>
<dbReference type="PRINTS" id="PR00205">
    <property type="entry name" value="CADHERIN"/>
</dbReference>
<evidence type="ECO:0000256" key="10">
    <source>
        <dbReference type="ARBA" id="ARBA00023136"/>
    </source>
</evidence>
<comment type="subcellular location">
    <subcellularLocation>
        <location evidence="1">Cell membrane</location>
    </subcellularLocation>
    <subcellularLocation>
        <location evidence="2">Cytoplasm</location>
    </subcellularLocation>
</comment>
<dbReference type="PANTHER" id="PTHR24027">
    <property type="entry name" value="CADHERIN-23"/>
    <property type="match status" value="1"/>
</dbReference>
<keyword evidence="9" id="KW-0130">Cell adhesion</keyword>
<dbReference type="PANTHER" id="PTHR24027:SF78">
    <property type="entry name" value="CADHERIN-LIKE PROTEIN 26"/>
    <property type="match status" value="1"/>
</dbReference>
<evidence type="ECO:0000256" key="12">
    <source>
        <dbReference type="PROSITE-ProRule" id="PRU00043"/>
    </source>
</evidence>
<evidence type="ECO:0000256" key="13">
    <source>
        <dbReference type="SAM" id="Phobius"/>
    </source>
</evidence>
<dbReference type="GO" id="GO:0060027">
    <property type="term" value="P:convergent extension involved in gastrulation"/>
    <property type="evidence" value="ECO:0007669"/>
    <property type="project" value="UniProtKB-ARBA"/>
</dbReference>
<dbReference type="GO" id="GO:0005737">
    <property type="term" value="C:cytoplasm"/>
    <property type="evidence" value="ECO:0007669"/>
    <property type="project" value="UniProtKB-SubCell"/>
</dbReference>
<dbReference type="GO" id="GO:0007043">
    <property type="term" value="P:cell-cell junction assembly"/>
    <property type="evidence" value="ECO:0007669"/>
    <property type="project" value="TreeGrafter"/>
</dbReference>
<dbReference type="GO" id="GO:0044331">
    <property type="term" value="P:cell-cell adhesion mediated by cadherin"/>
    <property type="evidence" value="ECO:0007669"/>
    <property type="project" value="TreeGrafter"/>
</dbReference>
<evidence type="ECO:0000256" key="4">
    <source>
        <dbReference type="ARBA" id="ARBA00022490"/>
    </source>
</evidence>
<keyword evidence="7" id="KW-0677">Repeat</keyword>
<feature type="domain" description="Cadherin" evidence="14">
    <location>
        <begin position="274"/>
        <end position="375"/>
    </location>
</feature>
<dbReference type="AlphaFoldDB" id="A0A8C8F3E7"/>
<keyword evidence="16" id="KW-1185">Reference proteome</keyword>
<reference evidence="15" key="2">
    <citation type="submission" date="2025-09" db="UniProtKB">
        <authorList>
            <consortium name="Ensembl"/>
        </authorList>
    </citation>
    <scope>IDENTIFICATION</scope>
</reference>
<evidence type="ECO:0000313" key="15">
    <source>
        <dbReference type="Ensembl" id="ENSOTSP00005028429.2"/>
    </source>
</evidence>
<name>A0A8C8F3E7_ONCTS</name>
<keyword evidence="4" id="KW-0963">Cytoplasm</keyword>
<dbReference type="InterPro" id="IPR020894">
    <property type="entry name" value="Cadherin_CS"/>
</dbReference>
<evidence type="ECO:0000256" key="9">
    <source>
        <dbReference type="ARBA" id="ARBA00022889"/>
    </source>
</evidence>
<keyword evidence="13" id="KW-0812">Transmembrane</keyword>
<dbReference type="GO" id="GO:0016477">
    <property type="term" value="P:cell migration"/>
    <property type="evidence" value="ECO:0007669"/>
    <property type="project" value="TreeGrafter"/>
</dbReference>
<dbReference type="Proteomes" id="UP000694402">
    <property type="component" value="Unassembled WGS sequence"/>
</dbReference>
<dbReference type="GO" id="GO:0008013">
    <property type="term" value="F:beta-catenin binding"/>
    <property type="evidence" value="ECO:0007669"/>
    <property type="project" value="TreeGrafter"/>
</dbReference>
<dbReference type="CDD" id="cd11304">
    <property type="entry name" value="Cadherin_repeat"/>
    <property type="match status" value="4"/>
</dbReference>
<dbReference type="Gene3D" id="2.60.40.60">
    <property type="entry name" value="Cadherins"/>
    <property type="match status" value="5"/>
</dbReference>
<dbReference type="InterPro" id="IPR039808">
    <property type="entry name" value="Cadherin"/>
</dbReference>
<evidence type="ECO:0000256" key="5">
    <source>
        <dbReference type="ARBA" id="ARBA00022723"/>
    </source>
</evidence>
<dbReference type="GO" id="GO:0016342">
    <property type="term" value="C:catenin complex"/>
    <property type="evidence" value="ECO:0007669"/>
    <property type="project" value="TreeGrafter"/>
</dbReference>
<sequence>MMASTGLSPAMIHTFIFMYFLLHTPVNISSLIELLLRSKRRWVLSTIELVEEDPGPFPKFATQMFNDKAALFKSHQFRLSGTGVTEKPMDVFSIDDEDGVVYVHKPIDRETYPFFHIMFDIIDKETGALVDKTLTFDVAITDINDNAPYFEHPVMKASVKENMPEGQYKALNHVDMDQVNTQNSNISVKLLSQEPAEPKINLKQVEGTKMSQLTFTGCFDYDVRFHYDTHIITYTRDHGIPALSSTAVVNLHIMDSNTHQPVFKDKTMESNKEILRVAVTDADTPNTPAWRAVYSIVKGNEEGNYKIETDPKTNEGILTVIKTTLTHVQIAVENEEPLFVCNSGGAVSPGKTLTVPPQTVNVTVKVIDVNDPPVFDNKVTNVYGKEEQEVGKVLYKPKVTDVDSDVEKIRYELVEDPAGWFTIDPKTGEVTTVKKMDRESPYVNKDNIYTILIQAIDNGEPPATATGTILVHLGDINDNTPYVVEKKLVIAEGLYSCHRPLTKSINTHGHFSQSQHNLLTWKNTKNTEMSGVEAGLVSLKSLPYGNYTVPLVIQDQQGMVVNDTVEVMVCDCGGGDKLVTLWLCVPLPVLLLFLLLCECGGKTFTHLPLNLQDEGNQTLINYNEEGGGSACKVCGGVCMWVTRASVCSCVCVCVCVCVCSNNIGLLAIYLYTMCNVWGVYNTRQECTIQSLTGL</sequence>
<keyword evidence="13" id="KW-1133">Transmembrane helix</keyword>
<dbReference type="GO" id="GO:0045296">
    <property type="term" value="F:cadherin binding"/>
    <property type="evidence" value="ECO:0007669"/>
    <property type="project" value="TreeGrafter"/>
</dbReference>
<dbReference type="GO" id="GO:0034332">
    <property type="term" value="P:adherens junction organization"/>
    <property type="evidence" value="ECO:0007669"/>
    <property type="project" value="TreeGrafter"/>
</dbReference>
<feature type="domain" description="Cadherin" evidence="14">
    <location>
        <begin position="77"/>
        <end position="150"/>
    </location>
</feature>
<keyword evidence="3" id="KW-1003">Cell membrane</keyword>
<keyword evidence="6" id="KW-0732">Signal</keyword>
<dbReference type="GeneTree" id="ENSGT00940000161589"/>
<organism evidence="15 16">
    <name type="scientific">Oncorhynchus tshawytscha</name>
    <name type="common">Chinook salmon</name>
    <name type="synonym">Salmo tshawytscha</name>
    <dbReference type="NCBI Taxonomy" id="74940"/>
    <lineage>
        <taxon>Eukaryota</taxon>
        <taxon>Metazoa</taxon>
        <taxon>Chordata</taxon>
        <taxon>Craniata</taxon>
        <taxon>Vertebrata</taxon>
        <taxon>Euteleostomi</taxon>
        <taxon>Actinopterygii</taxon>
        <taxon>Neopterygii</taxon>
        <taxon>Teleostei</taxon>
        <taxon>Protacanthopterygii</taxon>
        <taxon>Salmoniformes</taxon>
        <taxon>Salmonidae</taxon>
        <taxon>Salmoninae</taxon>
        <taxon>Oncorhynchus</taxon>
    </lineage>
</organism>
<feature type="domain" description="Cadherin" evidence="14">
    <location>
        <begin position="386"/>
        <end position="483"/>
    </location>
</feature>
<dbReference type="Pfam" id="PF00028">
    <property type="entry name" value="Cadherin"/>
    <property type="match status" value="1"/>
</dbReference>
<keyword evidence="5" id="KW-0479">Metal-binding</keyword>
<protein>
    <recommendedName>
        <fullName evidence="14">Cadherin domain-containing protein</fullName>
    </recommendedName>
</protein>
<dbReference type="GO" id="GO:0007156">
    <property type="term" value="P:homophilic cell adhesion via plasma membrane adhesion molecules"/>
    <property type="evidence" value="ECO:0007669"/>
    <property type="project" value="InterPro"/>
</dbReference>
<evidence type="ECO:0000259" key="14">
    <source>
        <dbReference type="PROSITE" id="PS50268"/>
    </source>
</evidence>
<evidence type="ECO:0000256" key="2">
    <source>
        <dbReference type="ARBA" id="ARBA00004496"/>
    </source>
</evidence>
<evidence type="ECO:0000256" key="7">
    <source>
        <dbReference type="ARBA" id="ARBA00022737"/>
    </source>
</evidence>
<evidence type="ECO:0000256" key="3">
    <source>
        <dbReference type="ARBA" id="ARBA00022475"/>
    </source>
</evidence>
<reference evidence="15" key="1">
    <citation type="submission" date="2025-08" db="UniProtKB">
        <authorList>
            <consortium name="Ensembl"/>
        </authorList>
    </citation>
    <scope>IDENTIFICATION</scope>
</reference>
<feature type="transmembrane region" description="Helical" evidence="13">
    <location>
        <begin position="578"/>
        <end position="596"/>
    </location>
</feature>
<dbReference type="SMART" id="SM00112">
    <property type="entry name" value="CA"/>
    <property type="match status" value="4"/>
</dbReference>
<dbReference type="GO" id="GO:0005509">
    <property type="term" value="F:calcium ion binding"/>
    <property type="evidence" value="ECO:0007669"/>
    <property type="project" value="UniProtKB-UniRule"/>
</dbReference>
<dbReference type="InterPro" id="IPR015919">
    <property type="entry name" value="Cadherin-like_sf"/>
</dbReference>
<keyword evidence="8 12" id="KW-0106">Calcium</keyword>
<evidence type="ECO:0000256" key="8">
    <source>
        <dbReference type="ARBA" id="ARBA00022837"/>
    </source>
</evidence>
<evidence type="ECO:0000256" key="11">
    <source>
        <dbReference type="ARBA" id="ARBA00023180"/>
    </source>
</evidence>
<dbReference type="GO" id="GO:0005912">
    <property type="term" value="C:adherens junction"/>
    <property type="evidence" value="ECO:0007669"/>
    <property type="project" value="TreeGrafter"/>
</dbReference>
<feature type="domain" description="Cadherin" evidence="14">
    <location>
        <begin position="151"/>
        <end position="263"/>
    </location>
</feature>
<keyword evidence="11" id="KW-0325">Glycoprotein</keyword>
<keyword evidence="10 13" id="KW-0472">Membrane</keyword>
<dbReference type="SUPFAM" id="SSF49313">
    <property type="entry name" value="Cadherin-like"/>
    <property type="match status" value="4"/>
</dbReference>
<evidence type="ECO:0000313" key="16">
    <source>
        <dbReference type="Proteomes" id="UP000694402"/>
    </source>
</evidence>
<proteinExistence type="predicted"/>
<dbReference type="FunFam" id="2.60.40.60:FF:000019">
    <property type="entry name" value="Cadherin 2"/>
    <property type="match status" value="1"/>
</dbReference>
<dbReference type="FunFam" id="2.60.40.60:FF:000011">
    <property type="entry name" value="Cadherin 1"/>
    <property type="match status" value="1"/>
</dbReference>
<dbReference type="GO" id="GO:0000902">
    <property type="term" value="P:cell morphogenesis"/>
    <property type="evidence" value="ECO:0007669"/>
    <property type="project" value="TreeGrafter"/>
</dbReference>
<accession>A0A8C8F3E7</accession>
<dbReference type="Ensembl" id="ENSOTST00005030721.2">
    <property type="protein sequence ID" value="ENSOTSP00005028429.2"/>
    <property type="gene ID" value="ENSOTSG00005013346.2"/>
</dbReference>
<dbReference type="FunFam" id="2.60.40.60:FF:000095">
    <property type="entry name" value="Cadherin 13"/>
    <property type="match status" value="1"/>
</dbReference>
<evidence type="ECO:0000256" key="6">
    <source>
        <dbReference type="ARBA" id="ARBA00022729"/>
    </source>
</evidence>
<dbReference type="PROSITE" id="PS00232">
    <property type="entry name" value="CADHERIN_1"/>
    <property type="match status" value="2"/>
</dbReference>